<dbReference type="GO" id="GO:0005840">
    <property type="term" value="C:ribosome"/>
    <property type="evidence" value="ECO:0007669"/>
    <property type="project" value="UniProtKB-KW"/>
</dbReference>
<dbReference type="EMBL" id="HBGL01003505">
    <property type="protein sequence ID" value="CAD9290360.1"/>
    <property type="molecule type" value="Transcribed_RNA"/>
</dbReference>
<dbReference type="Pfam" id="PF00338">
    <property type="entry name" value="Ribosomal_S10"/>
    <property type="match status" value="1"/>
</dbReference>
<dbReference type="InterPro" id="IPR036838">
    <property type="entry name" value="Ribosomal_uS10_dom_sf"/>
</dbReference>
<comment type="similarity">
    <text evidence="1">Belongs to the universal ribosomal protein uS10 family.</text>
</comment>
<dbReference type="GO" id="GO:1990904">
    <property type="term" value="C:ribonucleoprotein complex"/>
    <property type="evidence" value="ECO:0007669"/>
    <property type="project" value="UniProtKB-KW"/>
</dbReference>
<dbReference type="SUPFAM" id="SSF54999">
    <property type="entry name" value="Ribosomal protein S10"/>
    <property type="match status" value="1"/>
</dbReference>
<dbReference type="GO" id="GO:0006412">
    <property type="term" value="P:translation"/>
    <property type="evidence" value="ECO:0007669"/>
    <property type="project" value="InterPro"/>
</dbReference>
<organism evidence="5">
    <name type="scientific">Sexangularia sp. CB-2014</name>
    <dbReference type="NCBI Taxonomy" id="1486929"/>
    <lineage>
        <taxon>Eukaryota</taxon>
        <taxon>Amoebozoa</taxon>
        <taxon>Tubulinea</taxon>
        <taxon>Elardia</taxon>
        <taxon>Arcellinida</taxon>
        <taxon>Arcellinida incertae sedis</taxon>
        <taxon>Sexangularia</taxon>
    </lineage>
</organism>
<evidence type="ECO:0000259" key="4">
    <source>
        <dbReference type="SMART" id="SM01403"/>
    </source>
</evidence>
<dbReference type="PRINTS" id="PR00971">
    <property type="entry name" value="RIBOSOMALS10"/>
</dbReference>
<evidence type="ECO:0000256" key="3">
    <source>
        <dbReference type="ARBA" id="ARBA00023274"/>
    </source>
</evidence>
<protein>
    <recommendedName>
        <fullName evidence="4">Small ribosomal subunit protein uS10 domain-containing protein</fullName>
    </recommendedName>
</protein>
<reference evidence="5" key="1">
    <citation type="submission" date="2021-01" db="EMBL/GenBank/DDBJ databases">
        <authorList>
            <person name="Corre E."/>
            <person name="Pelletier E."/>
            <person name="Niang G."/>
            <person name="Scheremetjew M."/>
            <person name="Finn R."/>
            <person name="Kale V."/>
            <person name="Holt S."/>
            <person name="Cochrane G."/>
            <person name="Meng A."/>
            <person name="Brown T."/>
            <person name="Cohen L."/>
        </authorList>
    </citation>
    <scope>NUCLEOTIDE SEQUENCE</scope>
    <source>
        <strain evidence="5">ATCC 50979</strain>
    </source>
</reference>
<dbReference type="InterPro" id="IPR001848">
    <property type="entry name" value="Ribosomal_uS10"/>
</dbReference>
<evidence type="ECO:0000313" key="5">
    <source>
        <dbReference type="EMBL" id="CAD9290360.1"/>
    </source>
</evidence>
<dbReference type="HAMAP" id="MF_00508">
    <property type="entry name" value="Ribosomal_uS10"/>
    <property type="match status" value="1"/>
</dbReference>
<keyword evidence="3" id="KW-0687">Ribonucleoprotein</keyword>
<evidence type="ECO:0000256" key="2">
    <source>
        <dbReference type="ARBA" id="ARBA00022980"/>
    </source>
</evidence>
<keyword evidence="2" id="KW-0689">Ribosomal protein</keyword>
<sequence>MSTFRVARLRLEAPTARIVAAASFYETAARAAGLAVSVGATPLPTRLRRVTIPRSVFKHKTAQESWQHSTHRRLLEIRGTPKAMSQFLAFASRARPSGVALSLKVEHHSPIAHLMHVPAALQAAQSRTI</sequence>
<name>A0A7S1YCF7_9EUKA</name>
<dbReference type="InterPro" id="IPR027486">
    <property type="entry name" value="Ribosomal_uS10_dom"/>
</dbReference>
<evidence type="ECO:0000256" key="1">
    <source>
        <dbReference type="ARBA" id="ARBA00007102"/>
    </source>
</evidence>
<proteinExistence type="inferred from homology"/>
<dbReference type="AlphaFoldDB" id="A0A7S1YCF7"/>
<feature type="domain" description="Small ribosomal subunit protein uS10" evidence="4">
    <location>
        <begin position="8"/>
        <end position="104"/>
    </location>
</feature>
<gene>
    <name evidence="5" type="ORF">SSP0437_LOCUS2691</name>
</gene>
<dbReference type="GO" id="GO:0003735">
    <property type="term" value="F:structural constituent of ribosome"/>
    <property type="evidence" value="ECO:0007669"/>
    <property type="project" value="InterPro"/>
</dbReference>
<dbReference type="SMART" id="SM01403">
    <property type="entry name" value="Ribosomal_S10"/>
    <property type="match status" value="1"/>
</dbReference>
<dbReference type="Gene3D" id="3.30.70.600">
    <property type="entry name" value="Ribosomal protein S10 domain"/>
    <property type="match status" value="1"/>
</dbReference>
<accession>A0A7S1YCF7</accession>